<reference evidence="3 4" key="1">
    <citation type="submission" date="2019-08" db="EMBL/GenBank/DDBJ databases">
        <title>Archangium and Cystobacter genomes.</title>
        <authorList>
            <person name="Chen I.-C.K."/>
            <person name="Wielgoss S."/>
        </authorList>
    </citation>
    <scope>NUCLEOTIDE SEQUENCE [LARGE SCALE GENOMIC DNA]</scope>
    <source>
        <strain evidence="3 4">Cbm 6</strain>
    </source>
</reference>
<evidence type="ECO:0000256" key="2">
    <source>
        <dbReference type="RuleBase" id="RU000461"/>
    </source>
</evidence>
<dbReference type="Pfam" id="PF00067">
    <property type="entry name" value="p450"/>
    <property type="match status" value="1"/>
</dbReference>
<dbReference type="PRINTS" id="PR00359">
    <property type="entry name" value="BP450"/>
</dbReference>
<keyword evidence="2" id="KW-0560">Oxidoreductase</keyword>
<keyword evidence="2" id="KW-0479">Metal-binding</keyword>
<protein>
    <submittedName>
        <fullName evidence="3">Cytochrome P450</fullName>
    </submittedName>
</protein>
<dbReference type="EMBL" id="CP043494">
    <property type="protein sequence ID" value="WNG43563.1"/>
    <property type="molecule type" value="Genomic_DNA"/>
</dbReference>
<dbReference type="InterPro" id="IPR036396">
    <property type="entry name" value="Cyt_P450_sf"/>
</dbReference>
<dbReference type="PANTHER" id="PTHR46696:SF1">
    <property type="entry name" value="CYTOCHROME P450 YJIB-RELATED"/>
    <property type="match status" value="1"/>
</dbReference>
<dbReference type="InterPro" id="IPR002397">
    <property type="entry name" value="Cyt_P450_B"/>
</dbReference>
<dbReference type="InterPro" id="IPR017972">
    <property type="entry name" value="Cyt_P450_CS"/>
</dbReference>
<proteinExistence type="inferred from homology"/>
<dbReference type="Gene3D" id="1.10.630.10">
    <property type="entry name" value="Cytochrome P450"/>
    <property type="match status" value="1"/>
</dbReference>
<organism evidence="3 4">
    <name type="scientific">Archangium minus</name>
    <dbReference type="NCBI Taxonomy" id="83450"/>
    <lineage>
        <taxon>Bacteria</taxon>
        <taxon>Pseudomonadati</taxon>
        <taxon>Myxococcota</taxon>
        <taxon>Myxococcia</taxon>
        <taxon>Myxococcales</taxon>
        <taxon>Cystobacterineae</taxon>
        <taxon>Archangiaceae</taxon>
        <taxon>Archangium</taxon>
    </lineage>
</organism>
<dbReference type="RefSeq" id="WP_395814753.1">
    <property type="nucleotide sequence ID" value="NZ_CP043494.1"/>
</dbReference>
<gene>
    <name evidence="3" type="ORF">F0U60_05180</name>
</gene>
<dbReference type="InterPro" id="IPR001128">
    <property type="entry name" value="Cyt_P450"/>
</dbReference>
<evidence type="ECO:0000313" key="4">
    <source>
        <dbReference type="Proteomes" id="UP001611383"/>
    </source>
</evidence>
<keyword evidence="2" id="KW-0503">Monooxygenase</keyword>
<dbReference type="Proteomes" id="UP001611383">
    <property type="component" value="Chromosome"/>
</dbReference>
<keyword evidence="2" id="KW-0349">Heme</keyword>
<dbReference type="SUPFAM" id="SSF48264">
    <property type="entry name" value="Cytochrome P450"/>
    <property type="match status" value="1"/>
</dbReference>
<dbReference type="PROSITE" id="PS00086">
    <property type="entry name" value="CYTOCHROME_P450"/>
    <property type="match status" value="1"/>
</dbReference>
<keyword evidence="4" id="KW-1185">Reference proteome</keyword>
<evidence type="ECO:0000313" key="3">
    <source>
        <dbReference type="EMBL" id="WNG43563.1"/>
    </source>
</evidence>
<name>A0ABY9WIW4_9BACT</name>
<comment type="similarity">
    <text evidence="1 2">Belongs to the cytochrome P450 family.</text>
</comment>
<keyword evidence="2" id="KW-0408">Iron</keyword>
<dbReference type="PANTHER" id="PTHR46696">
    <property type="entry name" value="P450, PUTATIVE (EUROFUNG)-RELATED"/>
    <property type="match status" value="1"/>
</dbReference>
<accession>A0ABY9WIW4</accession>
<evidence type="ECO:0000256" key="1">
    <source>
        <dbReference type="ARBA" id="ARBA00010617"/>
    </source>
</evidence>
<sequence length="399" mass="43193">MTLPQSPVAAVTHPEPYPYYARLVTDRPLYHDPELGLWVASSAEAVMAVLSHDACRVRPVLEPVPRALLGSSAADIFRHLVRMNDGASHCPLKQAVSATLGTVDEARALELGRKWARRLFEELAPAALPGGLTDFAFRLSVHGVGELLGVPEAHLPRVADWMSDFVRCLAPASSPEQVERGRVAAGQLLGLFREWLSARSILPEESLLSVLARELGHRSGGQDVGDAVAANGIGLMSQAYEAGAGLFGNTLRALACLPEWRERVSSDPGLLGNVMREVLRYDPPIQNTRRFVVRDDVVAGEQMKAGDVILVVLAAANRDPRVHPNPERFDPFRPDRETLSFGTGVHACPGEVLALAFARAGVERVLMSRAPFESLTGAVTYRTSANARIPLFETGSARL</sequence>